<feature type="compositionally biased region" description="Pro residues" evidence="1">
    <location>
        <begin position="67"/>
        <end position="101"/>
    </location>
</feature>
<keyword evidence="3" id="KW-1185">Reference proteome</keyword>
<dbReference type="Proteomes" id="UP000176087">
    <property type="component" value="Unassembled WGS sequence"/>
</dbReference>
<sequence length="306" mass="31243">MNNVSQPPPPGHGLPPSYGPPQPSGPQPSGPPPSPYGYGYGQAPVPPPQAGHTGTAGHAGPHGAPQQPYPAQQPHPPQQPYGPYPYGPQPPGPGWGPPPPKKSNAGKVVAIVLGSLVVLGGLAQIVKYSASGNRGPDASAAKYEVSMPRTLLDGKYKLTQDMSDEAGTRNTDLAAGDEQYVGMYSGGSGKEQLLYSGLNSEATGGEGSDDKLLDGMSQASGTDVAVPRREIVPAGGDEPLTCEVITKSRGGEELTIATCAWSDPGSVASVADNSPETLSSDPDEVDLEALAGQVDTIRDEVRSPAG</sequence>
<feature type="region of interest" description="Disordered" evidence="1">
    <location>
        <begin position="1"/>
        <end position="105"/>
    </location>
</feature>
<feature type="region of interest" description="Disordered" evidence="1">
    <location>
        <begin position="264"/>
        <end position="285"/>
    </location>
</feature>
<dbReference type="STRING" id="933944.AN215_10310"/>
<comment type="caution">
    <text evidence="2">The sequence shown here is derived from an EMBL/GenBank/DDBJ whole genome shotgun (WGS) entry which is preliminary data.</text>
</comment>
<feature type="compositionally biased region" description="Low complexity" evidence="1">
    <location>
        <begin position="50"/>
        <end position="66"/>
    </location>
</feature>
<dbReference type="EMBL" id="LJGT01000038">
    <property type="protein sequence ID" value="OEU90004.1"/>
    <property type="molecule type" value="Genomic_DNA"/>
</dbReference>
<accession>A0A1E7JP28</accession>
<evidence type="ECO:0000313" key="2">
    <source>
        <dbReference type="EMBL" id="OEU90004.1"/>
    </source>
</evidence>
<name>A0A1E7JP28_9ACTN</name>
<reference evidence="2 3" key="1">
    <citation type="journal article" date="2016" name="Front. Microbiol.">
        <title>Comparative Genomics Analysis of Streptomyces Species Reveals Their Adaptation to the Marine Environment and Their Diversity at the Genomic Level.</title>
        <authorList>
            <person name="Tian X."/>
            <person name="Zhang Z."/>
            <person name="Yang T."/>
            <person name="Chen M."/>
            <person name="Li J."/>
            <person name="Chen F."/>
            <person name="Yang J."/>
            <person name="Li W."/>
            <person name="Zhang B."/>
            <person name="Zhang Z."/>
            <person name="Wu J."/>
            <person name="Zhang C."/>
            <person name="Long L."/>
            <person name="Xiao J."/>
        </authorList>
    </citation>
    <scope>NUCLEOTIDE SEQUENCE [LARGE SCALE GENOMIC DNA]</scope>
    <source>
        <strain evidence="2 3">SCSIO 10390</strain>
    </source>
</reference>
<organism evidence="2 3">
    <name type="scientific">Streptomyces abyssalis</name>
    <dbReference type="NCBI Taxonomy" id="933944"/>
    <lineage>
        <taxon>Bacteria</taxon>
        <taxon>Bacillati</taxon>
        <taxon>Actinomycetota</taxon>
        <taxon>Actinomycetes</taxon>
        <taxon>Kitasatosporales</taxon>
        <taxon>Streptomycetaceae</taxon>
        <taxon>Streptomyces</taxon>
    </lineage>
</organism>
<evidence type="ECO:0000256" key="1">
    <source>
        <dbReference type="SAM" id="MobiDB-lite"/>
    </source>
</evidence>
<protein>
    <submittedName>
        <fullName evidence="2">Uncharacterized protein</fullName>
    </submittedName>
</protein>
<feature type="compositionally biased region" description="Polar residues" evidence="1">
    <location>
        <begin position="271"/>
        <end position="280"/>
    </location>
</feature>
<evidence type="ECO:0000313" key="3">
    <source>
        <dbReference type="Proteomes" id="UP000176087"/>
    </source>
</evidence>
<proteinExistence type="predicted"/>
<dbReference type="PATRIC" id="fig|933944.5.peg.244"/>
<gene>
    <name evidence="2" type="ORF">AN215_10310</name>
</gene>
<dbReference type="AlphaFoldDB" id="A0A1E7JP28"/>
<feature type="compositionally biased region" description="Pro residues" evidence="1">
    <location>
        <begin position="1"/>
        <end position="35"/>
    </location>
</feature>